<dbReference type="InterPro" id="IPR050300">
    <property type="entry name" value="GDXG_lipolytic_enzyme"/>
</dbReference>
<evidence type="ECO:0000259" key="2">
    <source>
        <dbReference type="Pfam" id="PF00326"/>
    </source>
</evidence>
<sequence length="308" mass="33910">MNFLLAGDSVFAAETARQDAKVIRVWPGEPPEWDAPEKAEHDLSRDDSRKVAGRRVIRLSNVRDVELHVFLGTTENGEPSPVTVVICPGGGFNILAWDLEGLEVARRFQEAGVSAAVLKYRVPSQTMEPKWQPAVQDIQRSIAMIRAGEVTPNVPARVGVLGFSAGGNAAFHAATAENRLYKSVDAADAEISPPDFAALIYPAWIVQEDRPDQFRDEIEITTETPPMFFAHAENDKHQVHNSVTVFQRLHAVGVPAALHVFTGSGHGFGARIDGRADDLWPELCVRWMRDSGWLSLNNMDPQARTGDE</sequence>
<dbReference type="RefSeq" id="WP_246420488.1">
    <property type="nucleotide sequence ID" value="NZ_JACHXU010000017.1"/>
</dbReference>
<accession>A0A7W5E1Y1</accession>
<proteinExistence type="predicted"/>
<keyword evidence="4" id="KW-1185">Reference proteome</keyword>
<protein>
    <submittedName>
        <fullName evidence="3">Endo-1,4-beta-xylanase</fullName>
        <ecNumber evidence="3">3.2.1.8</ecNumber>
    </submittedName>
</protein>
<evidence type="ECO:0000313" key="3">
    <source>
        <dbReference type="EMBL" id="MBB3208724.1"/>
    </source>
</evidence>
<keyword evidence="3" id="KW-0119">Carbohydrate metabolism</keyword>
<dbReference type="PANTHER" id="PTHR48081:SF6">
    <property type="entry name" value="PEPTIDASE S9 PROLYL OLIGOPEPTIDASE CATALYTIC DOMAIN-CONTAINING PROTEIN"/>
    <property type="match status" value="1"/>
</dbReference>
<dbReference type="GO" id="GO:0006508">
    <property type="term" value="P:proteolysis"/>
    <property type="evidence" value="ECO:0007669"/>
    <property type="project" value="InterPro"/>
</dbReference>
<dbReference type="Proteomes" id="UP000536179">
    <property type="component" value="Unassembled WGS sequence"/>
</dbReference>
<comment type="caution">
    <text evidence="3">The sequence shown here is derived from an EMBL/GenBank/DDBJ whole genome shotgun (WGS) entry which is preliminary data.</text>
</comment>
<dbReference type="GO" id="GO:0031176">
    <property type="term" value="F:endo-1,4-beta-xylanase activity"/>
    <property type="evidence" value="ECO:0007669"/>
    <property type="project" value="UniProtKB-EC"/>
</dbReference>
<name>A0A7W5E1Y1_9BACT</name>
<dbReference type="PANTHER" id="PTHR48081">
    <property type="entry name" value="AB HYDROLASE SUPERFAMILY PROTEIN C4A8.06C"/>
    <property type="match status" value="1"/>
</dbReference>
<keyword evidence="1 3" id="KW-0378">Hydrolase</keyword>
<dbReference type="GO" id="GO:0045493">
    <property type="term" value="P:xylan catabolic process"/>
    <property type="evidence" value="ECO:0007669"/>
    <property type="project" value="UniProtKB-KW"/>
</dbReference>
<evidence type="ECO:0000256" key="1">
    <source>
        <dbReference type="ARBA" id="ARBA00022801"/>
    </source>
</evidence>
<gene>
    <name evidence="3" type="ORF">FHS27_004556</name>
</gene>
<dbReference type="InterPro" id="IPR029058">
    <property type="entry name" value="AB_hydrolase_fold"/>
</dbReference>
<dbReference type="EC" id="3.2.1.8" evidence="3"/>
<evidence type="ECO:0000313" key="4">
    <source>
        <dbReference type="Proteomes" id="UP000536179"/>
    </source>
</evidence>
<feature type="domain" description="Peptidase S9 prolyl oligopeptidase catalytic" evidence="2">
    <location>
        <begin position="155"/>
        <end position="270"/>
    </location>
</feature>
<keyword evidence="3" id="KW-0326">Glycosidase</keyword>
<keyword evidence="3" id="KW-0624">Polysaccharide degradation</keyword>
<dbReference type="Gene3D" id="3.40.50.1820">
    <property type="entry name" value="alpha/beta hydrolase"/>
    <property type="match status" value="1"/>
</dbReference>
<dbReference type="Pfam" id="PF00326">
    <property type="entry name" value="Peptidase_S9"/>
    <property type="match status" value="1"/>
</dbReference>
<reference evidence="3 4" key="1">
    <citation type="submission" date="2020-08" db="EMBL/GenBank/DDBJ databases">
        <title>Genomic Encyclopedia of Type Strains, Phase III (KMG-III): the genomes of soil and plant-associated and newly described type strains.</title>
        <authorList>
            <person name="Whitman W."/>
        </authorList>
    </citation>
    <scope>NUCLEOTIDE SEQUENCE [LARGE SCALE GENOMIC DNA]</scope>
    <source>
        <strain evidence="3 4">CECT 8075</strain>
    </source>
</reference>
<dbReference type="AlphaFoldDB" id="A0A7W5E1Y1"/>
<dbReference type="GO" id="GO:0008236">
    <property type="term" value="F:serine-type peptidase activity"/>
    <property type="evidence" value="ECO:0007669"/>
    <property type="project" value="InterPro"/>
</dbReference>
<dbReference type="EMBL" id="JACHXU010000017">
    <property type="protein sequence ID" value="MBB3208724.1"/>
    <property type="molecule type" value="Genomic_DNA"/>
</dbReference>
<keyword evidence="3" id="KW-0858">Xylan degradation</keyword>
<dbReference type="InterPro" id="IPR001375">
    <property type="entry name" value="Peptidase_S9_cat"/>
</dbReference>
<organism evidence="3 4">
    <name type="scientific">Aporhodopirellula rubra</name>
    <dbReference type="NCBI Taxonomy" id="980271"/>
    <lineage>
        <taxon>Bacteria</taxon>
        <taxon>Pseudomonadati</taxon>
        <taxon>Planctomycetota</taxon>
        <taxon>Planctomycetia</taxon>
        <taxon>Pirellulales</taxon>
        <taxon>Pirellulaceae</taxon>
        <taxon>Aporhodopirellula</taxon>
    </lineage>
</organism>
<dbReference type="SUPFAM" id="SSF53474">
    <property type="entry name" value="alpha/beta-Hydrolases"/>
    <property type="match status" value="1"/>
</dbReference>